<gene>
    <name evidence="3" type="ORF">DY048_01455</name>
</gene>
<evidence type="ECO:0000313" key="3">
    <source>
        <dbReference type="EMBL" id="TPR16156.1"/>
    </source>
</evidence>
<sequence>MNNEQNMHRNNKKKMSTGKKIFLWIISIIVLIVLALGGLFAYAYHNVHEAYNKTYKKAQGTTKPKGNKYHMVVKVKGTKKDGSDDKLLYVTGTNGKRDFQVKKLQNGTYTEKSDGQIVDNKSGQVLGNSKNTPKKSDIDHATKGFINQNKTNDRDQSNSDANGNHDNQSNRNKQNNTSEQDIKNAKQQTNGPVNYYTSFDMSAAARAVNALGGLDVDGQHMNGDQVVQYYESGHSAAIMSAAMNRKNDIKALVNQGFLNGIAGGTHTNVTWDQAKQMVK</sequence>
<reference evidence="3 4" key="1">
    <citation type="submission" date="2018-08" db="EMBL/GenBank/DDBJ databases">
        <title>Comparative genomics of wild bee and flower associated Lactobacillus reveals potential adaptation to the bee host.</title>
        <authorList>
            <person name="Vuong H.Q."/>
            <person name="Mcfrederick Q.S."/>
        </authorList>
    </citation>
    <scope>NUCLEOTIDE SEQUENCE [LARGE SCALE GENOMIC DNA]</scope>
    <source>
        <strain evidence="3 4">HV_04</strain>
    </source>
</reference>
<feature type="compositionally biased region" description="Polar residues" evidence="1">
    <location>
        <begin position="158"/>
        <end position="193"/>
    </location>
</feature>
<keyword evidence="2" id="KW-0812">Transmembrane</keyword>
<protein>
    <submittedName>
        <fullName evidence="3">Uncharacterized protein</fullName>
    </submittedName>
</protein>
<accession>A0ABY2YUJ4</accession>
<feature type="region of interest" description="Disordered" evidence="1">
    <location>
        <begin position="110"/>
        <end position="193"/>
    </location>
</feature>
<name>A0ABY2YUJ4_9LACO</name>
<dbReference type="Proteomes" id="UP000767392">
    <property type="component" value="Unassembled WGS sequence"/>
</dbReference>
<proteinExistence type="predicted"/>
<evidence type="ECO:0000313" key="4">
    <source>
        <dbReference type="Proteomes" id="UP000767392"/>
    </source>
</evidence>
<comment type="caution">
    <text evidence="3">The sequence shown here is derived from an EMBL/GenBank/DDBJ whole genome shotgun (WGS) entry which is preliminary data.</text>
</comment>
<evidence type="ECO:0000256" key="1">
    <source>
        <dbReference type="SAM" id="MobiDB-lite"/>
    </source>
</evidence>
<evidence type="ECO:0000256" key="2">
    <source>
        <dbReference type="SAM" id="Phobius"/>
    </source>
</evidence>
<keyword evidence="2" id="KW-0472">Membrane</keyword>
<dbReference type="RefSeq" id="WP_105987409.1">
    <property type="nucleotide sequence ID" value="NZ_POST01000001.1"/>
</dbReference>
<keyword evidence="4" id="KW-1185">Reference proteome</keyword>
<dbReference type="EMBL" id="QUAM01000001">
    <property type="protein sequence ID" value="TPR16156.1"/>
    <property type="molecule type" value="Genomic_DNA"/>
</dbReference>
<feature type="compositionally biased region" description="Polar residues" evidence="1">
    <location>
        <begin position="119"/>
        <end position="131"/>
    </location>
</feature>
<feature type="transmembrane region" description="Helical" evidence="2">
    <location>
        <begin position="21"/>
        <end position="44"/>
    </location>
</feature>
<keyword evidence="2" id="KW-1133">Transmembrane helix</keyword>
<organism evidence="3 4">
    <name type="scientific">Apilactobacillus timberlakei</name>
    <dbReference type="NCBI Taxonomy" id="2008380"/>
    <lineage>
        <taxon>Bacteria</taxon>
        <taxon>Bacillati</taxon>
        <taxon>Bacillota</taxon>
        <taxon>Bacilli</taxon>
        <taxon>Lactobacillales</taxon>
        <taxon>Lactobacillaceae</taxon>
        <taxon>Apilactobacillus</taxon>
    </lineage>
</organism>